<reference evidence="6 7" key="1">
    <citation type="journal article" date="2011" name="J. Bacteriol.">
        <title>Genome sequence of strain IMCC3088, a proteorhodopsin-containing marine bacterium belonging to the OM60/NOR5 clade.</title>
        <authorList>
            <person name="Jang Y."/>
            <person name="Oh H.M."/>
            <person name="Kang I."/>
            <person name="Lee K."/>
            <person name="Yang S.J."/>
            <person name="Cho J.C."/>
        </authorList>
    </citation>
    <scope>NUCLEOTIDE SEQUENCE [LARGE SCALE GENOMIC DNA]</scope>
    <source>
        <strain evidence="6 7">IMCC3088</strain>
    </source>
</reference>
<evidence type="ECO:0000313" key="7">
    <source>
        <dbReference type="Proteomes" id="UP000005615"/>
    </source>
</evidence>
<dbReference type="PANTHER" id="PTHR37326:SF2">
    <property type="entry name" value="SUCCINYLGLUTAMATE DESUCCINYLASE_ASPARTOACYLASE FAMILY PROTEIN"/>
    <property type="match status" value="1"/>
</dbReference>
<keyword evidence="3" id="KW-0378">Hydrolase</keyword>
<dbReference type="AlphaFoldDB" id="F3L5X1"/>
<evidence type="ECO:0000256" key="1">
    <source>
        <dbReference type="ARBA" id="ARBA00001947"/>
    </source>
</evidence>
<dbReference type="Proteomes" id="UP000005615">
    <property type="component" value="Unassembled WGS sequence"/>
</dbReference>
<dbReference type="PIRSF" id="PIRSF039012">
    <property type="entry name" value="ASP"/>
    <property type="match status" value="1"/>
</dbReference>
<dbReference type="GO" id="GO:0016811">
    <property type="term" value="F:hydrolase activity, acting on carbon-nitrogen (but not peptide) bonds, in linear amides"/>
    <property type="evidence" value="ECO:0007669"/>
    <property type="project" value="InterPro"/>
</dbReference>
<dbReference type="PANTHER" id="PTHR37326">
    <property type="entry name" value="BLL3975 PROTEIN"/>
    <property type="match status" value="1"/>
</dbReference>
<dbReference type="InterPro" id="IPR043795">
    <property type="entry name" value="N-alpha-Ac-DABA-like"/>
</dbReference>
<sequence>MLADVSIAPQLAAEREGLKEGFTLSLQHAVLFRRRVMAGPMVIGGVEILPNTRQIVNIPVAPVYTQDSLSLNINVVRGKRPGPTLFVCAAIHGDEINGVEIIRRLLMSRMLDKLRGTLIAIPIVNVYGFVNQTRELPDGRDLNRSFPGSASGSLAARIAETFMSEIVAHCTHGIDLHTGARHRSNFPQIRANLLDSETLAMTNAFGAPIAINARIRDGSLRQAAAEKGVPVLLYESCEALRFDEIYIRAGVKGILNVMRHIGMLRKSRGKTKPPMISEKTAWVRAPDSGVLRVLVSLGELVEEGQVIGIIADPLGTQEVAVVADQTGIVIGRTNLPLAYEGDALFHIAQVSSENDWKLEAFTEIYAPESESPLEVAQEPAIAL</sequence>
<comment type="cofactor">
    <cofactor evidence="1">
        <name>Zn(2+)</name>
        <dbReference type="ChEBI" id="CHEBI:29105"/>
    </cofactor>
</comment>
<dbReference type="RefSeq" id="WP_009577275.1">
    <property type="nucleotide sequence ID" value="NZ_AEIG01000139.1"/>
</dbReference>
<evidence type="ECO:0000313" key="6">
    <source>
        <dbReference type="EMBL" id="EGG28274.1"/>
    </source>
</evidence>
<dbReference type="STRING" id="2518989.IMCC3088_520"/>
<comment type="caution">
    <text evidence="6">The sequence shown here is derived from an EMBL/GenBank/DDBJ whole genome shotgun (WGS) entry which is preliminary data.</text>
</comment>
<organism evidence="6 7">
    <name type="scientific">Aequoribacter fuscus</name>
    <dbReference type="NCBI Taxonomy" id="2518989"/>
    <lineage>
        <taxon>Bacteria</taxon>
        <taxon>Pseudomonadati</taxon>
        <taxon>Pseudomonadota</taxon>
        <taxon>Gammaproteobacteria</taxon>
        <taxon>Cellvibrionales</taxon>
        <taxon>Halieaceae</taxon>
        <taxon>Aequoribacter</taxon>
    </lineage>
</organism>
<name>F3L5X1_9GAMM</name>
<dbReference type="SUPFAM" id="SSF53187">
    <property type="entry name" value="Zn-dependent exopeptidases"/>
    <property type="match status" value="1"/>
</dbReference>
<proteinExistence type="predicted"/>
<dbReference type="InterPro" id="IPR055438">
    <property type="entry name" value="AstE_AspA_cat"/>
</dbReference>
<keyword evidence="2" id="KW-0479">Metal-binding</keyword>
<dbReference type="CDD" id="cd06251">
    <property type="entry name" value="M14_ASTE_ASPA-like"/>
    <property type="match status" value="1"/>
</dbReference>
<keyword evidence="4" id="KW-0862">Zinc</keyword>
<dbReference type="GO" id="GO:0046872">
    <property type="term" value="F:metal ion binding"/>
    <property type="evidence" value="ECO:0007669"/>
    <property type="project" value="UniProtKB-KW"/>
</dbReference>
<dbReference type="Pfam" id="PF24827">
    <property type="entry name" value="AstE_AspA_cat"/>
    <property type="match status" value="1"/>
</dbReference>
<dbReference type="Gene3D" id="3.40.630.10">
    <property type="entry name" value="Zn peptidases"/>
    <property type="match status" value="1"/>
</dbReference>
<evidence type="ECO:0000256" key="4">
    <source>
        <dbReference type="ARBA" id="ARBA00022833"/>
    </source>
</evidence>
<feature type="domain" description="Succinylglutamate desuccinylase/Aspartoacylase catalytic" evidence="5">
    <location>
        <begin position="81"/>
        <end position="261"/>
    </location>
</feature>
<evidence type="ECO:0000256" key="2">
    <source>
        <dbReference type="ARBA" id="ARBA00022723"/>
    </source>
</evidence>
<dbReference type="eggNOG" id="COG3608">
    <property type="taxonomic scope" value="Bacteria"/>
</dbReference>
<evidence type="ECO:0000259" key="5">
    <source>
        <dbReference type="Pfam" id="PF24827"/>
    </source>
</evidence>
<gene>
    <name evidence="6" type="ORF">IMCC3088_520</name>
</gene>
<dbReference type="EMBL" id="AEIG01000139">
    <property type="protein sequence ID" value="EGG28274.1"/>
    <property type="molecule type" value="Genomic_DNA"/>
</dbReference>
<evidence type="ECO:0000256" key="3">
    <source>
        <dbReference type="ARBA" id="ARBA00022801"/>
    </source>
</evidence>
<protein>
    <submittedName>
        <fullName evidence="6">Putative deacylase</fullName>
    </submittedName>
</protein>
<keyword evidence="7" id="KW-1185">Reference proteome</keyword>
<dbReference type="InterPro" id="IPR053138">
    <property type="entry name" value="N-alpha-Ac-DABA_deacetylase"/>
</dbReference>
<accession>F3L5X1</accession>
<dbReference type="GO" id="GO:0016788">
    <property type="term" value="F:hydrolase activity, acting on ester bonds"/>
    <property type="evidence" value="ECO:0007669"/>
    <property type="project" value="InterPro"/>
</dbReference>